<organism evidence="2 3">
    <name type="scientific">Dyella psychrodurans</name>
    <dbReference type="NCBI Taxonomy" id="1927960"/>
    <lineage>
        <taxon>Bacteria</taxon>
        <taxon>Pseudomonadati</taxon>
        <taxon>Pseudomonadota</taxon>
        <taxon>Gammaproteobacteria</taxon>
        <taxon>Lysobacterales</taxon>
        <taxon>Rhodanobacteraceae</taxon>
        <taxon>Dyella</taxon>
    </lineage>
</organism>
<dbReference type="InterPro" id="IPR018673">
    <property type="entry name" value="DUF2141"/>
</dbReference>
<gene>
    <name evidence="2" type="ORF">DWU99_20375</name>
</gene>
<dbReference type="AlphaFoldDB" id="A0A370WVN1"/>
<protein>
    <submittedName>
        <fullName evidence="2">DUF2141 domain-containing protein</fullName>
    </submittedName>
</protein>
<name>A0A370WVN1_9GAMM</name>
<reference evidence="2 3" key="1">
    <citation type="submission" date="2018-07" db="EMBL/GenBank/DDBJ databases">
        <title>Dyella monticola sp. nov. and Dyella psychrodurans sp. nov. isolated from monsoon evergreen broad-leaved forest soil of Dinghu Mountain, China.</title>
        <authorList>
            <person name="Gao Z."/>
            <person name="Qiu L."/>
        </authorList>
    </citation>
    <scope>NUCLEOTIDE SEQUENCE [LARGE SCALE GENOMIC DNA]</scope>
    <source>
        <strain evidence="2 3">4MSK11</strain>
    </source>
</reference>
<comment type="caution">
    <text evidence="2">The sequence shown here is derived from an EMBL/GenBank/DDBJ whole genome shotgun (WGS) entry which is preliminary data.</text>
</comment>
<accession>A0A370WVN1</accession>
<keyword evidence="1" id="KW-0812">Transmembrane</keyword>
<evidence type="ECO:0000313" key="3">
    <source>
        <dbReference type="Proteomes" id="UP000255334"/>
    </source>
</evidence>
<dbReference type="EMBL" id="QRBF01000012">
    <property type="protein sequence ID" value="RDS80015.1"/>
    <property type="molecule type" value="Genomic_DNA"/>
</dbReference>
<keyword evidence="1" id="KW-0472">Membrane</keyword>
<dbReference type="Pfam" id="PF09912">
    <property type="entry name" value="DUF2141"/>
    <property type="match status" value="1"/>
</dbReference>
<keyword evidence="1" id="KW-1133">Transmembrane helix</keyword>
<dbReference type="Proteomes" id="UP000255334">
    <property type="component" value="Unassembled WGS sequence"/>
</dbReference>
<evidence type="ECO:0000256" key="1">
    <source>
        <dbReference type="SAM" id="Phobius"/>
    </source>
</evidence>
<proteinExistence type="predicted"/>
<evidence type="ECO:0000313" key="2">
    <source>
        <dbReference type="EMBL" id="RDS80015.1"/>
    </source>
</evidence>
<keyword evidence="3" id="KW-1185">Reference proteome</keyword>
<sequence length="186" mass="20121">MTSKNVGIPQAPILFTCNPIRSRRISSARPSNSARRLVRMSVESIYRSAVLAGFVVCMLPFAAHAADLTVTVDGLRNANGTVRLELDGSEAAWNNKAKATAKGDVKAAVGAVTYTFSDIQPGTYALGVYQDEDNSGKLRTNFLGIPKEGYGFSNNPSVMRMPTFQEVQFTVAQQNTTVLIHLKHGI</sequence>
<feature type="transmembrane region" description="Helical" evidence="1">
    <location>
        <begin position="45"/>
        <end position="63"/>
    </location>
</feature>